<keyword evidence="3" id="KW-1185">Reference proteome</keyword>
<feature type="signal peptide" evidence="1">
    <location>
        <begin position="1"/>
        <end position="16"/>
    </location>
</feature>
<organism evidence="2 3">
    <name type="scientific">Hibiscus sabdariffa</name>
    <name type="common">roselle</name>
    <dbReference type="NCBI Taxonomy" id="183260"/>
    <lineage>
        <taxon>Eukaryota</taxon>
        <taxon>Viridiplantae</taxon>
        <taxon>Streptophyta</taxon>
        <taxon>Embryophyta</taxon>
        <taxon>Tracheophyta</taxon>
        <taxon>Spermatophyta</taxon>
        <taxon>Magnoliopsida</taxon>
        <taxon>eudicotyledons</taxon>
        <taxon>Gunneridae</taxon>
        <taxon>Pentapetalae</taxon>
        <taxon>rosids</taxon>
        <taxon>malvids</taxon>
        <taxon>Malvales</taxon>
        <taxon>Malvaceae</taxon>
        <taxon>Malvoideae</taxon>
        <taxon>Hibiscus</taxon>
    </lineage>
</organism>
<keyword evidence="1" id="KW-0732">Signal</keyword>
<evidence type="ECO:0000313" key="3">
    <source>
        <dbReference type="Proteomes" id="UP001472677"/>
    </source>
</evidence>
<feature type="chain" id="PRO_5046576716" evidence="1">
    <location>
        <begin position="17"/>
        <end position="95"/>
    </location>
</feature>
<protein>
    <submittedName>
        <fullName evidence="2">Uncharacterized protein</fullName>
    </submittedName>
</protein>
<comment type="caution">
    <text evidence="2">The sequence shown here is derived from an EMBL/GenBank/DDBJ whole genome shotgun (WGS) entry which is preliminary data.</text>
</comment>
<reference evidence="2 3" key="1">
    <citation type="journal article" date="2024" name="G3 (Bethesda)">
        <title>Genome assembly of Hibiscus sabdariffa L. provides insights into metabolisms of medicinal natural products.</title>
        <authorList>
            <person name="Kim T."/>
        </authorList>
    </citation>
    <scope>NUCLEOTIDE SEQUENCE [LARGE SCALE GENOMIC DNA]</scope>
    <source>
        <strain evidence="2">TK-2024</strain>
        <tissue evidence="2">Old leaves</tissue>
    </source>
</reference>
<name>A0ABR2BXS2_9ROSI</name>
<evidence type="ECO:0000256" key="1">
    <source>
        <dbReference type="SAM" id="SignalP"/>
    </source>
</evidence>
<evidence type="ECO:0000313" key="2">
    <source>
        <dbReference type="EMBL" id="KAK8511924.1"/>
    </source>
</evidence>
<proteinExistence type="predicted"/>
<dbReference type="Proteomes" id="UP001472677">
    <property type="component" value="Unassembled WGS sequence"/>
</dbReference>
<gene>
    <name evidence="2" type="ORF">V6N12_074614</name>
</gene>
<sequence length="95" mass="10539">MALAFLLLGLTVLSFGDSLLPLVSIFTSVICPAWVEDEAKRAREETKGLEKAREHWERHGNDDREEKRIQHLISVLKKLASEAGAKAEELKGGAL</sequence>
<dbReference type="EMBL" id="JBBPBM010000076">
    <property type="protein sequence ID" value="KAK8511924.1"/>
    <property type="molecule type" value="Genomic_DNA"/>
</dbReference>
<accession>A0ABR2BXS2</accession>